<proteinExistence type="predicted"/>
<protein>
    <submittedName>
        <fullName evidence="1">Uncharacterized protein</fullName>
    </submittedName>
</protein>
<dbReference type="EMBL" id="PUHQ01000145">
    <property type="protein sequence ID" value="KAG0654581.1"/>
    <property type="molecule type" value="Genomic_DNA"/>
</dbReference>
<keyword evidence="2" id="KW-1185">Reference proteome</keyword>
<dbReference type="Proteomes" id="UP000777482">
    <property type="component" value="Unassembled WGS sequence"/>
</dbReference>
<evidence type="ECO:0000313" key="2">
    <source>
        <dbReference type="Proteomes" id="UP000777482"/>
    </source>
</evidence>
<organism evidence="1 2">
    <name type="scientific">Rhodotorula mucilaginosa</name>
    <name type="common">Yeast</name>
    <name type="synonym">Rhodotorula rubra</name>
    <dbReference type="NCBI Taxonomy" id="5537"/>
    <lineage>
        <taxon>Eukaryota</taxon>
        <taxon>Fungi</taxon>
        <taxon>Dikarya</taxon>
        <taxon>Basidiomycota</taxon>
        <taxon>Pucciniomycotina</taxon>
        <taxon>Microbotryomycetes</taxon>
        <taxon>Sporidiobolales</taxon>
        <taxon>Sporidiobolaceae</taxon>
        <taxon>Rhodotorula</taxon>
    </lineage>
</organism>
<evidence type="ECO:0000313" key="1">
    <source>
        <dbReference type="EMBL" id="KAG0654581.1"/>
    </source>
</evidence>
<sequence length="425" mass="47576">MASPTIHTLCCKLASRFVWFAHKPICGPGKALFQILPELSPAELEICQMPEFQERLAHPSGGRNFYLRMRYAERELLLPPGSCAQHAPHLTEWLSTQPQPQREGIRSTFADVINEFVRLPSSPVSWLRSLPPWMLALHLECWLAEYLPDSSRIERVELCHRTAIWAGLLHLLARNDALDPSFPAADIVWFAHKPVCGPGKADLRKLPDVSPAELEIAKKPAFQQALASPGGGYLYLLAHSVEGGMHLPPGSFAQHAPYLKEWLSTQPLPRRENIRITFAACINDFARTPASWPSTPLSLPPWLFAHGLECWIAGYVPDMSRRERLELFHRCATWAGLVHLLAGEVSDLSQLVTVRLVANALLSLFIDLKPHPVKNPKVAARQLRACFTFMLAAVPALAEYQLNVVPNPDDPHHLLFGYMLKDPVT</sequence>
<accession>A0A9P7B246</accession>
<dbReference type="AlphaFoldDB" id="A0A9P7B246"/>
<name>A0A9P7B246_RHOMI</name>
<gene>
    <name evidence="1" type="ORF">C6P46_001602</name>
</gene>
<comment type="caution">
    <text evidence="1">The sequence shown here is derived from an EMBL/GenBank/DDBJ whole genome shotgun (WGS) entry which is preliminary data.</text>
</comment>
<reference evidence="1 2" key="1">
    <citation type="submission" date="2020-11" db="EMBL/GenBank/DDBJ databases">
        <title>Kefir isolates.</title>
        <authorList>
            <person name="Marcisauskas S."/>
            <person name="Kim Y."/>
            <person name="Blasche S."/>
        </authorList>
    </citation>
    <scope>NUCLEOTIDE SEQUENCE [LARGE SCALE GENOMIC DNA]</scope>
    <source>
        <strain evidence="1 2">KR</strain>
    </source>
</reference>